<dbReference type="GO" id="GO:0016020">
    <property type="term" value="C:membrane"/>
    <property type="evidence" value="ECO:0007669"/>
    <property type="project" value="UniProtKB-SubCell"/>
</dbReference>
<sequence length="322" mass="37939">MNFSPHVSIVVPNYNHSRFLEQRLESIYNQTFQDFEVILLDDCSTDHSREILSGYKDHPKTSHCIFNKVNSGSPFKQWDKGIALAKGEFVWIAESDDYCSEVFIETLINSFQDQKISLAYCQSYRLNSENEIKGSWLFHTREFGPGFFEEDFIMDGNVFIENFLVHKNVIPNVSAVLFRKKELERIMPLTIKPFLRYNADWYYYIQILCNSRLSFVAKPENYFRFHDSSVISSAGAETGELGIFKMEMQGREFMRDYLGKCKPKNLRAILSSSRKGDKKLRRKFLSGFIEENQFSAVKFINFKYPELMPFSFLYYLRKRFSK</sequence>
<evidence type="ECO:0000256" key="1">
    <source>
        <dbReference type="ARBA" id="ARBA00004370"/>
    </source>
</evidence>
<protein>
    <submittedName>
        <fullName evidence="4">Glycosyltransferase involved in cell wall bisynthesis</fullName>
    </submittedName>
</protein>
<dbReference type="PANTHER" id="PTHR22916:SF3">
    <property type="entry name" value="UDP-GLCNAC:BETAGAL BETA-1,3-N-ACETYLGLUCOSAMINYLTRANSFERASE-LIKE PROTEIN 1"/>
    <property type="match status" value="1"/>
</dbReference>
<evidence type="ECO:0000256" key="2">
    <source>
        <dbReference type="ARBA" id="ARBA00023136"/>
    </source>
</evidence>
<dbReference type="CDD" id="cd00761">
    <property type="entry name" value="Glyco_tranf_GTA_type"/>
    <property type="match status" value="1"/>
</dbReference>
<dbReference type="PANTHER" id="PTHR22916">
    <property type="entry name" value="GLYCOSYLTRANSFERASE"/>
    <property type="match status" value="1"/>
</dbReference>
<dbReference type="Gene3D" id="3.90.550.10">
    <property type="entry name" value="Spore Coat Polysaccharide Biosynthesis Protein SpsA, Chain A"/>
    <property type="match status" value="1"/>
</dbReference>
<proteinExistence type="predicted"/>
<evidence type="ECO:0000259" key="3">
    <source>
        <dbReference type="PROSITE" id="PS50859"/>
    </source>
</evidence>
<keyword evidence="4" id="KW-0808">Transferase</keyword>
<dbReference type="InterPro" id="IPR029044">
    <property type="entry name" value="Nucleotide-diphossugar_trans"/>
</dbReference>
<dbReference type="Proteomes" id="UP000198858">
    <property type="component" value="Chromosome I"/>
</dbReference>
<dbReference type="RefSeq" id="WP_089661186.1">
    <property type="nucleotide sequence ID" value="NZ_LT629745.1"/>
</dbReference>
<dbReference type="PROSITE" id="PS50859">
    <property type="entry name" value="LONGIN"/>
    <property type="match status" value="1"/>
</dbReference>
<dbReference type="EMBL" id="LT629745">
    <property type="protein sequence ID" value="SDR69165.1"/>
    <property type="molecule type" value="Genomic_DNA"/>
</dbReference>
<dbReference type="InterPro" id="IPR001173">
    <property type="entry name" value="Glyco_trans_2-like"/>
</dbReference>
<dbReference type="InterPro" id="IPR010908">
    <property type="entry name" value="Longin_dom"/>
</dbReference>
<dbReference type="STRING" id="1250231.SAMN04488552_0538"/>
<organism evidence="4 5">
    <name type="scientific">Christiangramia echinicola</name>
    <dbReference type="NCBI Taxonomy" id="279359"/>
    <lineage>
        <taxon>Bacteria</taxon>
        <taxon>Pseudomonadati</taxon>
        <taxon>Bacteroidota</taxon>
        <taxon>Flavobacteriia</taxon>
        <taxon>Flavobacteriales</taxon>
        <taxon>Flavobacteriaceae</taxon>
        <taxon>Christiangramia</taxon>
    </lineage>
</organism>
<name>A0A1H1L564_9FLAO</name>
<reference evidence="4 5" key="1">
    <citation type="submission" date="2016-10" db="EMBL/GenBank/DDBJ databases">
        <authorList>
            <person name="Varghese N."/>
            <person name="Submissions S."/>
        </authorList>
    </citation>
    <scope>NUCLEOTIDE SEQUENCE [LARGE SCALE GENOMIC DNA]</scope>
    <source>
        <strain evidence="4 5">Mar_2010_102</strain>
    </source>
</reference>
<evidence type="ECO:0000313" key="5">
    <source>
        <dbReference type="Proteomes" id="UP000198858"/>
    </source>
</evidence>
<evidence type="ECO:0000313" key="4">
    <source>
        <dbReference type="EMBL" id="SDR69165.1"/>
    </source>
</evidence>
<dbReference type="AlphaFoldDB" id="A0A1H1L564"/>
<gene>
    <name evidence="4" type="ORF">SAMN04488552_0538</name>
</gene>
<dbReference type="Pfam" id="PF00535">
    <property type="entry name" value="Glycos_transf_2"/>
    <property type="match status" value="1"/>
</dbReference>
<dbReference type="SUPFAM" id="SSF53448">
    <property type="entry name" value="Nucleotide-diphospho-sugar transferases"/>
    <property type="match status" value="1"/>
</dbReference>
<keyword evidence="2" id="KW-0472">Membrane</keyword>
<feature type="domain" description="Longin" evidence="3">
    <location>
        <begin position="215"/>
        <end position="322"/>
    </location>
</feature>
<dbReference type="GO" id="GO:0016758">
    <property type="term" value="F:hexosyltransferase activity"/>
    <property type="evidence" value="ECO:0007669"/>
    <property type="project" value="UniProtKB-ARBA"/>
</dbReference>
<comment type="subcellular location">
    <subcellularLocation>
        <location evidence="1">Membrane</location>
    </subcellularLocation>
</comment>
<accession>A0A1H1L564</accession>
<keyword evidence="5" id="KW-1185">Reference proteome</keyword>